<feature type="domain" description="AB hydrolase-1" evidence="1">
    <location>
        <begin position="28"/>
        <end position="132"/>
    </location>
</feature>
<keyword evidence="3" id="KW-1185">Reference proteome</keyword>
<dbReference type="InterPro" id="IPR029058">
    <property type="entry name" value="AB_hydrolase_fold"/>
</dbReference>
<dbReference type="PANTHER" id="PTHR43798">
    <property type="entry name" value="MONOACYLGLYCEROL LIPASE"/>
    <property type="match status" value="1"/>
</dbReference>
<dbReference type="OrthoDB" id="27092at2"/>
<sequence length="273" mass="28605">MIGETVEAAYAGIGGCTAFVEQTGTGTPVLCLHTAGQSGVQWRHVAGPLARRGYRVVVPDLPGHGRSEPAPAGPVTDLGDYAAWCVALIDRLGLERPFVVGCSIGGKIALDLAARLGDRLAGVVAMAADAWTGGRPSVSGLRRELSDVAAPSRTDRTHLGTLAVVGSAVPPPRAELIATMHRREDPAVSTSDLIGWATHDLRDALPRIACPTHLVVGADDLWLDPDAVRWAADRIPGARATVLDGVGHYPMEEITDFAAVLDGWLRELAGGVR</sequence>
<dbReference type="AlphaFoldDB" id="A0A543DJD5"/>
<gene>
    <name evidence="2" type="ORF">FB558_5206</name>
</gene>
<dbReference type="InterPro" id="IPR050266">
    <property type="entry name" value="AB_hydrolase_sf"/>
</dbReference>
<accession>A0A543DJD5</accession>
<evidence type="ECO:0000313" key="3">
    <source>
        <dbReference type="Proteomes" id="UP000315677"/>
    </source>
</evidence>
<dbReference type="InterPro" id="IPR000073">
    <property type="entry name" value="AB_hydrolase_1"/>
</dbReference>
<dbReference type="GO" id="GO:0003824">
    <property type="term" value="F:catalytic activity"/>
    <property type="evidence" value="ECO:0007669"/>
    <property type="project" value="UniProtKB-ARBA"/>
</dbReference>
<evidence type="ECO:0000259" key="1">
    <source>
        <dbReference type="Pfam" id="PF00561"/>
    </source>
</evidence>
<name>A0A543DJD5_9PSEU</name>
<dbReference type="Pfam" id="PF00561">
    <property type="entry name" value="Abhydrolase_1"/>
    <property type="match status" value="1"/>
</dbReference>
<comment type="caution">
    <text evidence="2">The sequence shown here is derived from an EMBL/GenBank/DDBJ whole genome shotgun (WGS) entry which is preliminary data.</text>
</comment>
<dbReference type="RefSeq" id="WP_142057637.1">
    <property type="nucleotide sequence ID" value="NZ_VFPA01000003.1"/>
</dbReference>
<evidence type="ECO:0000313" key="2">
    <source>
        <dbReference type="EMBL" id="TQM09447.1"/>
    </source>
</evidence>
<organism evidence="2 3">
    <name type="scientific">Pseudonocardia kunmingensis</name>
    <dbReference type="NCBI Taxonomy" id="630975"/>
    <lineage>
        <taxon>Bacteria</taxon>
        <taxon>Bacillati</taxon>
        <taxon>Actinomycetota</taxon>
        <taxon>Actinomycetes</taxon>
        <taxon>Pseudonocardiales</taxon>
        <taxon>Pseudonocardiaceae</taxon>
        <taxon>Pseudonocardia</taxon>
    </lineage>
</organism>
<reference evidence="2 3" key="1">
    <citation type="submission" date="2019-06" db="EMBL/GenBank/DDBJ databases">
        <title>Sequencing the genomes of 1000 actinobacteria strains.</title>
        <authorList>
            <person name="Klenk H.-P."/>
        </authorList>
    </citation>
    <scope>NUCLEOTIDE SEQUENCE [LARGE SCALE GENOMIC DNA]</scope>
    <source>
        <strain evidence="2 3">DSM 45301</strain>
    </source>
</reference>
<dbReference type="SUPFAM" id="SSF53474">
    <property type="entry name" value="alpha/beta-Hydrolases"/>
    <property type="match status" value="1"/>
</dbReference>
<protein>
    <submittedName>
        <fullName evidence="2">Pimeloyl-ACP methyl ester carboxylesterase</fullName>
    </submittedName>
</protein>
<dbReference type="Proteomes" id="UP000315677">
    <property type="component" value="Unassembled WGS sequence"/>
</dbReference>
<dbReference type="Gene3D" id="3.40.50.1820">
    <property type="entry name" value="alpha/beta hydrolase"/>
    <property type="match status" value="1"/>
</dbReference>
<dbReference type="EMBL" id="VFPA01000003">
    <property type="protein sequence ID" value="TQM09447.1"/>
    <property type="molecule type" value="Genomic_DNA"/>
</dbReference>
<proteinExistence type="predicted"/>
<dbReference type="PRINTS" id="PR00111">
    <property type="entry name" value="ABHYDROLASE"/>
</dbReference>